<dbReference type="VEuPathDB" id="FungiDB:Z519_12196"/>
<dbReference type="Pfam" id="PF25545">
    <property type="entry name" value="DUF7924"/>
    <property type="match status" value="1"/>
</dbReference>
<dbReference type="AlphaFoldDB" id="A0A0D2H1X9"/>
<reference evidence="3" key="1">
    <citation type="submission" date="2015-01" db="EMBL/GenBank/DDBJ databases">
        <title>The Genome Sequence of Cladophialophora bantiana CBS 173.52.</title>
        <authorList>
            <consortium name="The Broad Institute Genomics Platform"/>
            <person name="Cuomo C."/>
            <person name="de Hoog S."/>
            <person name="Gorbushina A."/>
            <person name="Stielow B."/>
            <person name="Teixiera M."/>
            <person name="Abouelleil A."/>
            <person name="Chapman S.B."/>
            <person name="Priest M."/>
            <person name="Young S.K."/>
            <person name="Wortman J."/>
            <person name="Nusbaum C."/>
            <person name="Birren B."/>
        </authorList>
    </citation>
    <scope>NUCLEOTIDE SEQUENCE [LARGE SCALE GENOMIC DNA]</scope>
    <source>
        <strain evidence="3">CBS 173.52</strain>
    </source>
</reference>
<dbReference type="EMBL" id="KN847005">
    <property type="protein sequence ID" value="KIW87293.1"/>
    <property type="molecule type" value="Genomic_DNA"/>
</dbReference>
<dbReference type="InterPro" id="IPR057684">
    <property type="entry name" value="DUF7924"/>
</dbReference>
<dbReference type="GeneID" id="27705124"/>
<dbReference type="Proteomes" id="UP000053789">
    <property type="component" value="Unassembled WGS sequence"/>
</dbReference>
<evidence type="ECO:0000313" key="4">
    <source>
        <dbReference type="Proteomes" id="UP000053789"/>
    </source>
</evidence>
<accession>A0A0D2H1X9</accession>
<name>A0A0D2H1X9_CLAB1</name>
<evidence type="ECO:0000313" key="3">
    <source>
        <dbReference type="EMBL" id="KIW87293.1"/>
    </source>
</evidence>
<evidence type="ECO:0000256" key="1">
    <source>
        <dbReference type="SAM" id="MobiDB-lite"/>
    </source>
</evidence>
<protein>
    <recommendedName>
        <fullName evidence="2">DUF7924 domain-containing protein</fullName>
    </recommendedName>
</protein>
<dbReference type="RefSeq" id="XP_016613962.1">
    <property type="nucleotide sequence ID" value="XM_016769903.1"/>
</dbReference>
<evidence type="ECO:0000259" key="2">
    <source>
        <dbReference type="Pfam" id="PF25545"/>
    </source>
</evidence>
<feature type="compositionally biased region" description="Low complexity" evidence="1">
    <location>
        <begin position="31"/>
        <end position="44"/>
    </location>
</feature>
<keyword evidence="4" id="KW-1185">Reference proteome</keyword>
<sequence length="380" mass="42634">MADGTNPSTRRRKATSPATDVHRPEIPPSPGSSISEDSSTSATGRWLRGHPDHMEHWLRGLPDPLDGYAFDDEESPHRPLSVDNCDINREKYSWYCTSSYLDALAASHSFTTSSPAGLTYYDETYCCAVLLRPRTNPDLLLFHADVCDSLADQSEYTIMMSLHIFVAPSAEYQYMLDKEPEFKGLAEYYDHPWIKTMAFDGPPPQPDHTYGFHPSKFTKFQRRKLNMNLSDECYHVAKHDLWFPFLTSHCKCGRRAREIGERAALHSMTVAMQGRSADFPSSTMRRVPLSLVIMPKLTANGRPSTGTVIKKVDLSDEAEKWTCWRFVLNVCQNYSSSFLQQLQEVIEELPDPAEAAEVRPGPGGGGGDSTDATPSIEILD</sequence>
<dbReference type="OrthoDB" id="5400850at2759"/>
<proteinExistence type="predicted"/>
<feature type="region of interest" description="Disordered" evidence="1">
    <location>
        <begin position="1"/>
        <end position="46"/>
    </location>
</feature>
<dbReference type="HOGENOM" id="CLU_696396_0_0_1"/>
<feature type="domain" description="DUF7924" evidence="2">
    <location>
        <begin position="145"/>
        <end position="275"/>
    </location>
</feature>
<feature type="region of interest" description="Disordered" evidence="1">
    <location>
        <begin position="350"/>
        <end position="380"/>
    </location>
</feature>
<gene>
    <name evidence="3" type="ORF">Z519_12196</name>
</gene>
<organism evidence="3 4">
    <name type="scientific">Cladophialophora bantiana (strain ATCC 10958 / CBS 173.52 / CDC B-1940 / NIH 8579)</name>
    <name type="common">Xylohypha bantiana</name>
    <dbReference type="NCBI Taxonomy" id="1442370"/>
    <lineage>
        <taxon>Eukaryota</taxon>
        <taxon>Fungi</taxon>
        <taxon>Dikarya</taxon>
        <taxon>Ascomycota</taxon>
        <taxon>Pezizomycotina</taxon>
        <taxon>Eurotiomycetes</taxon>
        <taxon>Chaetothyriomycetidae</taxon>
        <taxon>Chaetothyriales</taxon>
        <taxon>Herpotrichiellaceae</taxon>
        <taxon>Cladophialophora</taxon>
    </lineage>
</organism>